<dbReference type="Proteomes" id="UP000299102">
    <property type="component" value="Unassembled WGS sequence"/>
</dbReference>
<reference evidence="1 2" key="1">
    <citation type="journal article" date="2019" name="Commun. Biol.">
        <title>The bagworm genome reveals a unique fibroin gene that provides high tensile strength.</title>
        <authorList>
            <person name="Kono N."/>
            <person name="Nakamura H."/>
            <person name="Ohtoshi R."/>
            <person name="Tomita M."/>
            <person name="Numata K."/>
            <person name="Arakawa K."/>
        </authorList>
    </citation>
    <scope>NUCLEOTIDE SEQUENCE [LARGE SCALE GENOMIC DNA]</scope>
</reference>
<dbReference type="EMBL" id="BGZK01001462">
    <property type="protein sequence ID" value="GBP80415.1"/>
    <property type="molecule type" value="Genomic_DNA"/>
</dbReference>
<name>A0A4C1Z1E4_EUMVA</name>
<comment type="caution">
    <text evidence="1">The sequence shown here is derived from an EMBL/GenBank/DDBJ whole genome shotgun (WGS) entry which is preliminary data.</text>
</comment>
<organism evidence="1 2">
    <name type="scientific">Eumeta variegata</name>
    <name type="common">Bagworm moth</name>
    <name type="synonym">Eumeta japonica</name>
    <dbReference type="NCBI Taxonomy" id="151549"/>
    <lineage>
        <taxon>Eukaryota</taxon>
        <taxon>Metazoa</taxon>
        <taxon>Ecdysozoa</taxon>
        <taxon>Arthropoda</taxon>
        <taxon>Hexapoda</taxon>
        <taxon>Insecta</taxon>
        <taxon>Pterygota</taxon>
        <taxon>Neoptera</taxon>
        <taxon>Endopterygota</taxon>
        <taxon>Lepidoptera</taxon>
        <taxon>Glossata</taxon>
        <taxon>Ditrysia</taxon>
        <taxon>Tineoidea</taxon>
        <taxon>Psychidae</taxon>
        <taxon>Oiketicinae</taxon>
        <taxon>Eumeta</taxon>
    </lineage>
</organism>
<evidence type="ECO:0000313" key="2">
    <source>
        <dbReference type="Proteomes" id="UP000299102"/>
    </source>
</evidence>
<dbReference type="AlphaFoldDB" id="A0A4C1Z1E4"/>
<sequence>MCQALVRYIFQLSNIPVGSQRLCVVNFYVGLLLTVWTVEILAETYSTLYQAVNTMTAAIISAARGRPIIVEWERDARHSAGLSRSVTHRYVTERYTFSKYLYLYCHCVRRGLEGWTLIITNSCPSAPAPPQELETSVRGGTFHYLNSAHKAHRAVGGARVAAAQRNVKSSSPNTPSFHLVICHEGIKTRVRATRRGARARAGRPRVGPYA</sequence>
<gene>
    <name evidence="1" type="ORF">EVAR_59090_1</name>
</gene>
<protein>
    <submittedName>
        <fullName evidence="1">Uncharacterized protein</fullName>
    </submittedName>
</protein>
<proteinExistence type="predicted"/>
<evidence type="ECO:0000313" key="1">
    <source>
        <dbReference type="EMBL" id="GBP80415.1"/>
    </source>
</evidence>
<keyword evidence="2" id="KW-1185">Reference proteome</keyword>
<accession>A0A4C1Z1E4</accession>